<evidence type="ECO:0000313" key="1">
    <source>
        <dbReference type="EnsemblMetazoa" id="tetur03g00670.1"/>
    </source>
</evidence>
<dbReference type="AlphaFoldDB" id="T1JYK3"/>
<dbReference type="EMBL" id="CAEY01001108">
    <property type="status" value="NOT_ANNOTATED_CDS"/>
    <property type="molecule type" value="Genomic_DNA"/>
</dbReference>
<dbReference type="EnsemblMetazoa" id="tetur03g00670.1">
    <property type="protein sequence ID" value="tetur03g00670.1"/>
    <property type="gene ID" value="tetur03g00670"/>
</dbReference>
<proteinExistence type="predicted"/>
<dbReference type="Proteomes" id="UP000015104">
    <property type="component" value="Unassembled WGS sequence"/>
</dbReference>
<dbReference type="HOGENOM" id="CLU_3280118_0_0_1"/>
<keyword evidence="2" id="KW-1185">Reference proteome</keyword>
<reference evidence="2" key="1">
    <citation type="submission" date="2011-08" db="EMBL/GenBank/DDBJ databases">
        <authorList>
            <person name="Rombauts S."/>
        </authorList>
    </citation>
    <scope>NUCLEOTIDE SEQUENCE</scope>
    <source>
        <strain evidence="2">London</strain>
    </source>
</reference>
<name>T1JYK3_TETUR</name>
<reference evidence="1" key="2">
    <citation type="submission" date="2015-06" db="UniProtKB">
        <authorList>
            <consortium name="EnsemblMetazoa"/>
        </authorList>
    </citation>
    <scope>IDENTIFICATION</scope>
</reference>
<sequence length="41" mass="4805">MLLGSKRSVVAEMVICHNNNPYLRFSMEAMVFQVQLASFWR</sequence>
<evidence type="ECO:0000313" key="2">
    <source>
        <dbReference type="Proteomes" id="UP000015104"/>
    </source>
</evidence>
<accession>T1JYK3</accession>
<protein>
    <submittedName>
        <fullName evidence="1">Uncharacterized protein</fullName>
    </submittedName>
</protein>
<organism evidence="1 2">
    <name type="scientific">Tetranychus urticae</name>
    <name type="common">Two-spotted spider mite</name>
    <dbReference type="NCBI Taxonomy" id="32264"/>
    <lineage>
        <taxon>Eukaryota</taxon>
        <taxon>Metazoa</taxon>
        <taxon>Ecdysozoa</taxon>
        <taxon>Arthropoda</taxon>
        <taxon>Chelicerata</taxon>
        <taxon>Arachnida</taxon>
        <taxon>Acari</taxon>
        <taxon>Acariformes</taxon>
        <taxon>Trombidiformes</taxon>
        <taxon>Prostigmata</taxon>
        <taxon>Eleutherengona</taxon>
        <taxon>Raphignathae</taxon>
        <taxon>Tetranychoidea</taxon>
        <taxon>Tetranychidae</taxon>
        <taxon>Tetranychus</taxon>
    </lineage>
</organism>